<reference evidence="1" key="2">
    <citation type="submission" date="2020-11" db="EMBL/GenBank/DDBJ databases">
        <authorList>
            <person name="McCartney M.A."/>
            <person name="Auch B."/>
            <person name="Kono T."/>
            <person name="Mallez S."/>
            <person name="Becker A."/>
            <person name="Gohl D.M."/>
            <person name="Silverstein K.A.T."/>
            <person name="Koren S."/>
            <person name="Bechman K.B."/>
            <person name="Herman A."/>
            <person name="Abrahante J.E."/>
            <person name="Garbe J."/>
        </authorList>
    </citation>
    <scope>NUCLEOTIDE SEQUENCE</scope>
    <source>
        <strain evidence="1">Duluth1</strain>
        <tissue evidence="1">Whole animal</tissue>
    </source>
</reference>
<sequence length="121" mass="13833">MHARCMLRMRKEVECALRPVRRSAIVFLGYRRTENELTVHLNIGLSQAEARQGSYHGFILKTKYSNISSFYNAVSPLKSQAAQEPFLCCSTRTSGVITRLLLQQGRHNTILYSFIQHAVFV</sequence>
<organism evidence="1 2">
    <name type="scientific">Dreissena polymorpha</name>
    <name type="common">Zebra mussel</name>
    <name type="synonym">Mytilus polymorpha</name>
    <dbReference type="NCBI Taxonomy" id="45954"/>
    <lineage>
        <taxon>Eukaryota</taxon>
        <taxon>Metazoa</taxon>
        <taxon>Spiralia</taxon>
        <taxon>Lophotrochozoa</taxon>
        <taxon>Mollusca</taxon>
        <taxon>Bivalvia</taxon>
        <taxon>Autobranchia</taxon>
        <taxon>Heteroconchia</taxon>
        <taxon>Euheterodonta</taxon>
        <taxon>Imparidentia</taxon>
        <taxon>Neoheterodontei</taxon>
        <taxon>Myida</taxon>
        <taxon>Dreissenoidea</taxon>
        <taxon>Dreissenidae</taxon>
        <taxon>Dreissena</taxon>
    </lineage>
</organism>
<comment type="caution">
    <text evidence="1">The sequence shown here is derived from an EMBL/GenBank/DDBJ whole genome shotgun (WGS) entry which is preliminary data.</text>
</comment>
<keyword evidence="2" id="KW-1185">Reference proteome</keyword>
<gene>
    <name evidence="1" type="ORF">DPMN_030283</name>
</gene>
<dbReference type="Proteomes" id="UP000828390">
    <property type="component" value="Unassembled WGS sequence"/>
</dbReference>
<accession>A0A9D4LYR6</accession>
<reference evidence="1" key="1">
    <citation type="journal article" date="2019" name="bioRxiv">
        <title>The Genome of the Zebra Mussel, Dreissena polymorpha: A Resource for Invasive Species Research.</title>
        <authorList>
            <person name="McCartney M.A."/>
            <person name="Auch B."/>
            <person name="Kono T."/>
            <person name="Mallez S."/>
            <person name="Zhang Y."/>
            <person name="Obille A."/>
            <person name="Becker A."/>
            <person name="Abrahante J.E."/>
            <person name="Garbe J."/>
            <person name="Badalamenti J.P."/>
            <person name="Herman A."/>
            <person name="Mangelson H."/>
            <person name="Liachko I."/>
            <person name="Sullivan S."/>
            <person name="Sone E.D."/>
            <person name="Koren S."/>
            <person name="Silverstein K.A.T."/>
            <person name="Beckman K.B."/>
            <person name="Gohl D.M."/>
        </authorList>
    </citation>
    <scope>NUCLEOTIDE SEQUENCE</scope>
    <source>
        <strain evidence="1">Duluth1</strain>
        <tissue evidence="1">Whole animal</tissue>
    </source>
</reference>
<dbReference type="EMBL" id="JAIWYP010000002">
    <property type="protein sequence ID" value="KAH3867158.1"/>
    <property type="molecule type" value="Genomic_DNA"/>
</dbReference>
<name>A0A9D4LYR6_DREPO</name>
<dbReference type="AlphaFoldDB" id="A0A9D4LYR6"/>
<evidence type="ECO:0000313" key="2">
    <source>
        <dbReference type="Proteomes" id="UP000828390"/>
    </source>
</evidence>
<protein>
    <submittedName>
        <fullName evidence="1">Uncharacterized protein</fullName>
    </submittedName>
</protein>
<evidence type="ECO:0000313" key="1">
    <source>
        <dbReference type="EMBL" id="KAH3867158.1"/>
    </source>
</evidence>
<proteinExistence type="predicted"/>